<evidence type="ECO:0000256" key="1">
    <source>
        <dbReference type="ARBA" id="ARBA00001947"/>
    </source>
</evidence>
<dbReference type="InterPro" id="IPR013154">
    <property type="entry name" value="ADH-like_N"/>
</dbReference>
<dbReference type="Proteomes" id="UP000015104">
    <property type="component" value="Unassembled WGS sequence"/>
</dbReference>
<dbReference type="PANTHER" id="PTHR43161:SF9">
    <property type="entry name" value="SORBITOL DEHYDROGENASE"/>
    <property type="match status" value="1"/>
</dbReference>
<reference evidence="11" key="2">
    <citation type="submission" date="2015-06" db="UniProtKB">
        <authorList>
            <consortium name="EnsemblMetazoa"/>
        </authorList>
    </citation>
    <scope>IDENTIFICATION</scope>
</reference>
<accession>T1K2P0</accession>
<dbReference type="AlphaFoldDB" id="T1K2P0"/>
<evidence type="ECO:0000259" key="10">
    <source>
        <dbReference type="SMART" id="SM00829"/>
    </source>
</evidence>
<gene>
    <name evidence="11" type="primary">107359592</name>
</gene>
<keyword evidence="12" id="KW-1185">Reference proteome</keyword>
<evidence type="ECO:0000313" key="11">
    <source>
        <dbReference type="EnsemblMetazoa" id="tetur04g05770.1"/>
    </source>
</evidence>
<evidence type="ECO:0000256" key="7">
    <source>
        <dbReference type="ARBA" id="ARBA00026132"/>
    </source>
</evidence>
<dbReference type="InterPro" id="IPR045306">
    <property type="entry name" value="SDH-like"/>
</dbReference>
<dbReference type="Pfam" id="PF00107">
    <property type="entry name" value="ADH_zinc_N"/>
    <property type="match status" value="1"/>
</dbReference>
<name>T1K2P0_TETUR</name>
<dbReference type="Gene3D" id="3.40.50.720">
    <property type="entry name" value="NAD(P)-binding Rossmann-like Domain"/>
    <property type="match status" value="1"/>
</dbReference>
<dbReference type="InterPro" id="IPR002328">
    <property type="entry name" value="ADH_Zn_CS"/>
</dbReference>
<evidence type="ECO:0000313" key="12">
    <source>
        <dbReference type="Proteomes" id="UP000015104"/>
    </source>
</evidence>
<evidence type="ECO:0000256" key="4">
    <source>
        <dbReference type="ARBA" id="ARBA00022833"/>
    </source>
</evidence>
<keyword evidence="6" id="KW-0520">NAD</keyword>
<sequence>MVKQSLIFVKPGELRLDEYHKDDEPSETEVLIDVAACGICGSDLHWHLEGNIGPWYARKEASMGHEASGTVIKVGSKVTHLKPGDRVCCEPCEPCWTCDLCRIGSNNLCHAADSTCAGADKTGFFRTTNVWPAILCHKLPDNMTLKEGALVEPFACCIWAIRRAKLEGNEKILITGSGPIGIICLMIVKAFGASKVCITDLNEERLSASKNFGADYTLLVDSKQTPQQIAEKVNQIMGGPPDVAIDCTGVGSCINTGIIGVRRGGKVLLQGLGSKGVNVDLSTASLRQVDLLGVARYNNTFPAAIDLISSGRVNAKGLVSHIVSLGDYQQAFDLLKKGKGMKILLAPKVDIIQ</sequence>
<dbReference type="SUPFAM" id="SSF50129">
    <property type="entry name" value="GroES-like"/>
    <property type="match status" value="1"/>
</dbReference>
<keyword evidence="3 9" id="KW-0479">Metal-binding</keyword>
<dbReference type="STRING" id="32264.T1K2P0"/>
<dbReference type="FunFam" id="3.40.50.720:FF:000068">
    <property type="entry name" value="Sorbitol dehydrogenase"/>
    <property type="match status" value="1"/>
</dbReference>
<keyword evidence="4 9" id="KW-0862">Zinc</keyword>
<dbReference type="PANTHER" id="PTHR43161">
    <property type="entry name" value="SORBITOL DEHYDROGENASE"/>
    <property type="match status" value="1"/>
</dbReference>
<evidence type="ECO:0000256" key="5">
    <source>
        <dbReference type="ARBA" id="ARBA00023002"/>
    </source>
</evidence>
<dbReference type="InterPro" id="IPR011032">
    <property type="entry name" value="GroES-like_sf"/>
</dbReference>
<evidence type="ECO:0000256" key="2">
    <source>
        <dbReference type="ARBA" id="ARBA00008072"/>
    </source>
</evidence>
<dbReference type="InterPro" id="IPR036291">
    <property type="entry name" value="NAD(P)-bd_dom_sf"/>
</dbReference>
<comment type="similarity">
    <text evidence="2 9">Belongs to the zinc-containing alcohol dehydrogenase family.</text>
</comment>
<dbReference type="CDD" id="cd05285">
    <property type="entry name" value="sorbitol_DH"/>
    <property type="match status" value="1"/>
</dbReference>
<dbReference type="HOGENOM" id="CLU_026673_11_5_1"/>
<evidence type="ECO:0000256" key="3">
    <source>
        <dbReference type="ARBA" id="ARBA00022723"/>
    </source>
</evidence>
<protein>
    <recommendedName>
        <fullName evidence="7">Sorbitol dehydrogenase</fullName>
    </recommendedName>
    <alternativeName>
        <fullName evidence="8">Polyol dehydrogenase</fullName>
    </alternativeName>
</protein>
<dbReference type="eggNOG" id="KOG0024">
    <property type="taxonomic scope" value="Eukaryota"/>
</dbReference>
<dbReference type="GO" id="GO:0008270">
    <property type="term" value="F:zinc ion binding"/>
    <property type="evidence" value="ECO:0007669"/>
    <property type="project" value="InterPro"/>
</dbReference>
<keyword evidence="5" id="KW-0560">Oxidoreductase</keyword>
<dbReference type="KEGG" id="tut:107359592"/>
<proteinExistence type="inferred from homology"/>
<dbReference type="GO" id="GO:0003939">
    <property type="term" value="F:L-iditol 2-dehydrogenase (NAD+) activity"/>
    <property type="evidence" value="ECO:0007669"/>
    <property type="project" value="TreeGrafter"/>
</dbReference>
<dbReference type="OrthoDB" id="1879366at2759"/>
<evidence type="ECO:0000256" key="9">
    <source>
        <dbReference type="RuleBase" id="RU361277"/>
    </source>
</evidence>
<dbReference type="GO" id="GO:0006062">
    <property type="term" value="P:sorbitol catabolic process"/>
    <property type="evidence" value="ECO:0007669"/>
    <property type="project" value="TreeGrafter"/>
</dbReference>
<dbReference type="Pfam" id="PF08240">
    <property type="entry name" value="ADH_N"/>
    <property type="match status" value="1"/>
</dbReference>
<dbReference type="EMBL" id="CAEY01001366">
    <property type="status" value="NOT_ANNOTATED_CDS"/>
    <property type="molecule type" value="Genomic_DNA"/>
</dbReference>
<dbReference type="SUPFAM" id="SSF51735">
    <property type="entry name" value="NAD(P)-binding Rossmann-fold domains"/>
    <property type="match status" value="1"/>
</dbReference>
<dbReference type="SMART" id="SM00829">
    <property type="entry name" value="PKS_ER"/>
    <property type="match status" value="1"/>
</dbReference>
<evidence type="ECO:0000256" key="8">
    <source>
        <dbReference type="ARBA" id="ARBA00032485"/>
    </source>
</evidence>
<dbReference type="PROSITE" id="PS00059">
    <property type="entry name" value="ADH_ZINC"/>
    <property type="match status" value="1"/>
</dbReference>
<organism evidence="11 12">
    <name type="scientific">Tetranychus urticae</name>
    <name type="common">Two-spotted spider mite</name>
    <dbReference type="NCBI Taxonomy" id="32264"/>
    <lineage>
        <taxon>Eukaryota</taxon>
        <taxon>Metazoa</taxon>
        <taxon>Ecdysozoa</taxon>
        <taxon>Arthropoda</taxon>
        <taxon>Chelicerata</taxon>
        <taxon>Arachnida</taxon>
        <taxon>Acari</taxon>
        <taxon>Acariformes</taxon>
        <taxon>Trombidiformes</taxon>
        <taxon>Prostigmata</taxon>
        <taxon>Eleutherengona</taxon>
        <taxon>Raphignathae</taxon>
        <taxon>Tetranychoidea</taxon>
        <taxon>Tetranychidae</taxon>
        <taxon>Tetranychus</taxon>
    </lineage>
</organism>
<comment type="cofactor">
    <cofactor evidence="1 9">
        <name>Zn(2+)</name>
        <dbReference type="ChEBI" id="CHEBI:29105"/>
    </cofactor>
</comment>
<reference evidence="12" key="1">
    <citation type="submission" date="2011-08" db="EMBL/GenBank/DDBJ databases">
        <authorList>
            <person name="Rombauts S."/>
        </authorList>
    </citation>
    <scope>NUCLEOTIDE SEQUENCE</scope>
    <source>
        <strain evidence="12">London</strain>
    </source>
</reference>
<evidence type="ECO:0000256" key="6">
    <source>
        <dbReference type="ARBA" id="ARBA00023027"/>
    </source>
</evidence>
<dbReference type="InterPro" id="IPR013149">
    <property type="entry name" value="ADH-like_C"/>
</dbReference>
<dbReference type="OMA" id="DVFKVMI"/>
<dbReference type="InterPro" id="IPR020843">
    <property type="entry name" value="ER"/>
</dbReference>
<dbReference type="EnsemblMetazoa" id="tetur04g05770.1">
    <property type="protein sequence ID" value="tetur04g05770.1"/>
    <property type="gene ID" value="tetur04g05770"/>
</dbReference>
<feature type="domain" description="Enoyl reductase (ER)" evidence="10">
    <location>
        <begin position="12"/>
        <end position="345"/>
    </location>
</feature>
<dbReference type="Gene3D" id="3.90.180.10">
    <property type="entry name" value="Medium-chain alcohol dehydrogenases, catalytic domain"/>
    <property type="match status" value="1"/>
</dbReference>